<evidence type="ECO:0000313" key="7">
    <source>
        <dbReference type="EMBL" id="SJZ47103.1"/>
    </source>
</evidence>
<reference evidence="8" key="1">
    <citation type="submission" date="2017-02" db="EMBL/GenBank/DDBJ databases">
        <authorList>
            <person name="Varghese N."/>
            <person name="Submissions S."/>
        </authorList>
    </citation>
    <scope>NUCLEOTIDE SEQUENCE [LARGE SCALE GENOMIC DNA]</scope>
    <source>
        <strain evidence="8">ATCC 27862</strain>
    </source>
</reference>
<dbReference type="RefSeq" id="WP_078746972.1">
    <property type="nucleotide sequence ID" value="NZ_CP137850.1"/>
</dbReference>
<dbReference type="PANTHER" id="PTHR11061:SF30">
    <property type="entry name" value="TRNA (URACIL(54)-C(5))-METHYLTRANSFERASE"/>
    <property type="match status" value="1"/>
</dbReference>
<feature type="binding site" evidence="4">
    <location>
        <position position="273"/>
    </location>
    <ligand>
        <name>S-adenosyl-L-methionine</name>
        <dbReference type="ChEBI" id="CHEBI:59789"/>
    </ligand>
</feature>
<dbReference type="GO" id="GO:0006396">
    <property type="term" value="P:RNA processing"/>
    <property type="evidence" value="ECO:0007669"/>
    <property type="project" value="InterPro"/>
</dbReference>
<protein>
    <submittedName>
        <fullName evidence="7">23S rRNA (Uracil1939-C5)-methyltransferase</fullName>
    </submittedName>
</protein>
<dbReference type="GO" id="GO:0032259">
    <property type="term" value="P:methylation"/>
    <property type="evidence" value="ECO:0007669"/>
    <property type="project" value="UniProtKB-KW"/>
</dbReference>
<dbReference type="STRING" id="171291.SAMN02745154_00224"/>
<dbReference type="SUPFAM" id="SSF53335">
    <property type="entry name" value="S-adenosyl-L-methionine-dependent methyltransferases"/>
    <property type="match status" value="1"/>
</dbReference>
<dbReference type="InterPro" id="IPR002792">
    <property type="entry name" value="TRAM_dom"/>
</dbReference>
<sequence length="437" mass="50490">MSELKKYQVGDKLIINCSDISYEGLGVSRLNNYAIFTSNLFPDEQAQVTLSKVTSKYAFATVDKLIKVSPYRNKNQYDCYNSAPLINLNYQQQIEFKNNYFKTLLSWNLGNEILQVYKDFSPSLVITNYRNKVRYPLIKQDHKLVLGEYDIKSNDLHIANNYIQNMHIINQCLDEVLAIVNNYLESNKKKNAINFYNEIIIRANQDNKVSLAMDIHSDYDIPNSIIESIKDIEYIVDFNIIKKHKVKNIFTKEEFVMQIANKEFICNINSFFQININVAQNIFKQIKEYISKSFENIILDAYCGVGTIGQLVASDHKVIGSDIVQSAIINANRNKEINQVQASYFVGDSATIFKKQIKDLTNTFLILDPPRSGITPQFIHWIKQNKIKNIIYMSCDVKTLVRDLKELNDLYEIKSIQGFDMFPNTAHIEALSILKIK</sequence>
<dbReference type="InterPro" id="IPR012340">
    <property type="entry name" value="NA-bd_OB-fold"/>
</dbReference>
<dbReference type="InterPro" id="IPR030390">
    <property type="entry name" value="MeTrfase_TrmA_AS"/>
</dbReference>
<feature type="active site" description="Nucleophile" evidence="4">
    <location>
        <position position="395"/>
    </location>
</feature>
<name>A0A1T4KXM6_9BACT</name>
<dbReference type="InterPro" id="IPR010280">
    <property type="entry name" value="U5_MeTrfase_fam"/>
</dbReference>
<keyword evidence="1 4" id="KW-0489">Methyltransferase</keyword>
<dbReference type="Proteomes" id="UP000190389">
    <property type="component" value="Unassembled WGS sequence"/>
</dbReference>
<keyword evidence="3 4" id="KW-0949">S-adenosyl-L-methionine</keyword>
<evidence type="ECO:0000256" key="4">
    <source>
        <dbReference type="PROSITE-ProRule" id="PRU01024"/>
    </source>
</evidence>
<keyword evidence="2 4" id="KW-0808">Transferase</keyword>
<comment type="similarity">
    <text evidence="4">Belongs to the class I-like SAM-binding methyltransferase superfamily. RNA M5U methyltransferase family.</text>
</comment>
<feature type="domain" description="TRAM" evidence="6">
    <location>
        <begin position="6"/>
        <end position="64"/>
    </location>
</feature>
<evidence type="ECO:0000256" key="1">
    <source>
        <dbReference type="ARBA" id="ARBA00022603"/>
    </source>
</evidence>
<dbReference type="AlphaFoldDB" id="A0A1T4KXM6"/>
<dbReference type="OrthoDB" id="9804590at2"/>
<gene>
    <name evidence="7" type="ORF">SAMN02745154_00224</name>
</gene>
<dbReference type="Gene3D" id="2.40.50.1070">
    <property type="match status" value="1"/>
</dbReference>
<dbReference type="SUPFAM" id="SSF50249">
    <property type="entry name" value="Nucleic acid-binding proteins"/>
    <property type="match status" value="1"/>
</dbReference>
<evidence type="ECO:0000256" key="5">
    <source>
        <dbReference type="PROSITE-ProRule" id="PRU10015"/>
    </source>
</evidence>
<feature type="active site" evidence="5">
    <location>
        <position position="395"/>
    </location>
</feature>
<evidence type="ECO:0000313" key="8">
    <source>
        <dbReference type="Proteomes" id="UP000190389"/>
    </source>
</evidence>
<feature type="binding site" evidence="4">
    <location>
        <position position="302"/>
    </location>
    <ligand>
        <name>S-adenosyl-L-methionine</name>
        <dbReference type="ChEBI" id="CHEBI:59789"/>
    </ligand>
</feature>
<evidence type="ECO:0000256" key="2">
    <source>
        <dbReference type="ARBA" id="ARBA00022679"/>
    </source>
</evidence>
<dbReference type="GO" id="GO:0008173">
    <property type="term" value="F:RNA methyltransferase activity"/>
    <property type="evidence" value="ECO:0007669"/>
    <property type="project" value="InterPro"/>
</dbReference>
<dbReference type="PROSITE" id="PS50926">
    <property type="entry name" value="TRAM"/>
    <property type="match status" value="1"/>
</dbReference>
<organism evidence="7 8">
    <name type="scientific">Mycoplasmopsis verecunda</name>
    <dbReference type="NCBI Taxonomy" id="171291"/>
    <lineage>
        <taxon>Bacteria</taxon>
        <taxon>Bacillati</taxon>
        <taxon>Mycoplasmatota</taxon>
        <taxon>Mycoplasmoidales</taxon>
        <taxon>Metamycoplasmataceae</taxon>
        <taxon>Mycoplasmopsis</taxon>
    </lineage>
</organism>
<dbReference type="EMBL" id="FUXF01000005">
    <property type="protein sequence ID" value="SJZ47103.1"/>
    <property type="molecule type" value="Genomic_DNA"/>
</dbReference>
<dbReference type="InterPro" id="IPR029063">
    <property type="entry name" value="SAM-dependent_MTases_sf"/>
</dbReference>
<dbReference type="PROSITE" id="PS01230">
    <property type="entry name" value="TRMA_1"/>
    <property type="match status" value="1"/>
</dbReference>
<proteinExistence type="inferred from homology"/>
<accession>A0A1T4KXM6</accession>
<dbReference type="Gene3D" id="3.40.50.150">
    <property type="entry name" value="Vaccinia Virus protein VP39"/>
    <property type="match status" value="1"/>
</dbReference>
<dbReference type="PROSITE" id="PS51687">
    <property type="entry name" value="SAM_MT_RNA_M5U"/>
    <property type="match status" value="1"/>
</dbReference>
<evidence type="ECO:0000259" key="6">
    <source>
        <dbReference type="PROSITE" id="PS50926"/>
    </source>
</evidence>
<evidence type="ECO:0000256" key="3">
    <source>
        <dbReference type="ARBA" id="ARBA00022691"/>
    </source>
</evidence>
<dbReference type="Pfam" id="PF05958">
    <property type="entry name" value="tRNA_U5-meth_tr"/>
    <property type="match status" value="1"/>
</dbReference>
<feature type="binding site" evidence="4">
    <location>
        <position position="322"/>
    </location>
    <ligand>
        <name>S-adenosyl-L-methionine</name>
        <dbReference type="ChEBI" id="CHEBI:59789"/>
    </ligand>
</feature>
<keyword evidence="8" id="KW-1185">Reference proteome</keyword>
<dbReference type="Gene3D" id="2.40.50.140">
    <property type="entry name" value="Nucleic acid-binding proteins"/>
    <property type="match status" value="1"/>
</dbReference>
<dbReference type="NCBIfam" id="TIGR00479">
    <property type="entry name" value="rumA"/>
    <property type="match status" value="1"/>
</dbReference>
<dbReference type="PANTHER" id="PTHR11061">
    <property type="entry name" value="RNA M5U METHYLTRANSFERASE"/>
    <property type="match status" value="1"/>
</dbReference>
<feature type="binding site" evidence="4">
    <location>
        <position position="368"/>
    </location>
    <ligand>
        <name>S-adenosyl-L-methionine</name>
        <dbReference type="ChEBI" id="CHEBI:59789"/>
    </ligand>
</feature>